<keyword evidence="5" id="KW-0677">Repeat</keyword>
<reference evidence="14" key="4">
    <citation type="submission" date="2025-08" db="UniProtKB">
        <authorList>
            <consortium name="Ensembl"/>
        </authorList>
    </citation>
    <scope>IDENTIFICATION</scope>
</reference>
<evidence type="ECO:0000313" key="15">
    <source>
        <dbReference type="Proteomes" id="UP000314983"/>
    </source>
</evidence>
<evidence type="ECO:0000256" key="8">
    <source>
        <dbReference type="ARBA" id="ARBA00023136"/>
    </source>
</evidence>
<organism evidence="14 15">
    <name type="scientific">Electrophorus electricus</name>
    <name type="common">Electric eel</name>
    <name type="synonym">Gymnotus electricus</name>
    <dbReference type="NCBI Taxonomy" id="8005"/>
    <lineage>
        <taxon>Eukaryota</taxon>
        <taxon>Metazoa</taxon>
        <taxon>Chordata</taxon>
        <taxon>Craniata</taxon>
        <taxon>Vertebrata</taxon>
        <taxon>Euteleostomi</taxon>
        <taxon>Actinopterygii</taxon>
        <taxon>Neopterygii</taxon>
        <taxon>Teleostei</taxon>
        <taxon>Ostariophysi</taxon>
        <taxon>Gymnotiformes</taxon>
        <taxon>Gymnotoidei</taxon>
        <taxon>Gymnotidae</taxon>
        <taxon>Electrophorus</taxon>
    </lineage>
</organism>
<evidence type="ECO:0000256" key="5">
    <source>
        <dbReference type="ARBA" id="ARBA00022737"/>
    </source>
</evidence>
<reference evidence="14" key="5">
    <citation type="submission" date="2025-09" db="UniProtKB">
        <authorList>
            <consortium name="Ensembl"/>
        </authorList>
    </citation>
    <scope>IDENTIFICATION</scope>
</reference>
<comment type="similarity">
    <text evidence="2">Belongs to the nectin family.</text>
</comment>
<dbReference type="GO" id="GO:0016020">
    <property type="term" value="C:membrane"/>
    <property type="evidence" value="ECO:0007669"/>
    <property type="project" value="UniProtKB-SubCell"/>
</dbReference>
<evidence type="ECO:0000256" key="4">
    <source>
        <dbReference type="ARBA" id="ARBA00022729"/>
    </source>
</evidence>
<dbReference type="GO" id="GO:0007156">
    <property type="term" value="P:homophilic cell adhesion via plasma membrane adhesion molecules"/>
    <property type="evidence" value="ECO:0007669"/>
    <property type="project" value="TreeGrafter"/>
</dbReference>
<dbReference type="InterPro" id="IPR007110">
    <property type="entry name" value="Ig-like_dom"/>
</dbReference>
<dbReference type="GO" id="GO:0005912">
    <property type="term" value="C:adherens junction"/>
    <property type="evidence" value="ECO:0007669"/>
    <property type="project" value="TreeGrafter"/>
</dbReference>
<reference evidence="14" key="3">
    <citation type="submission" date="2020-05" db="EMBL/GenBank/DDBJ databases">
        <title>Electrophorus electricus (electric eel) genome, fEleEle1, primary haplotype.</title>
        <authorList>
            <person name="Myers G."/>
            <person name="Meyer A."/>
            <person name="Fedrigo O."/>
            <person name="Formenti G."/>
            <person name="Rhie A."/>
            <person name="Tracey A."/>
            <person name="Sims Y."/>
            <person name="Jarvis E.D."/>
        </authorList>
    </citation>
    <scope>NUCLEOTIDE SEQUENCE [LARGE SCALE GENOMIC DNA]</scope>
</reference>
<sequence>MSRQREEKISGPSIKQRENPPNLPCCLKCTVFHCFTGNLVWFAGVCSNEVLVPKRVSVVLGQNASLGCHVEVGTNLSLTQSSWERLLPTGMITVAVFNPQFGISVAKEYRSRVRFLNPSVEDASILLEGVGFADIGPYTCKVVTFPLGNTQASTTLDVMVEPKVYVSAGSVLVDGDQDVVVATCTAERALPPAWVSWETELSGRLKEFTQEEPNGTGTTTQVGYVWSPHRDARGHALICVVRHPALVTELRIPYVLDVQFAPDVLVEGQDEVWYVGQENAKLDCRADANPVPHAFFWTRLDVQMPEGVVIANGSLRFTRPLRKNNSGTYRCDVQNAVGLRSQEVDIWIRGELTFLSTLMNHPAAGSLTSPAMRQAHFTSPTLASPPAGIVGGAVGGVLSLALLLGCGTLCYVRRRRTFRGDYYTKHYTGPCDMQKESQPDQIQSHQLLHVFANDSGHGSQDLKLKPDGDVIYPNYPKDEGGWGDSLQRPCTYYPDDEDERHHKVNPSRPHSPTLNNGAPYIQDDCYDNCTDCDYVSHTDGSVISRREWYV</sequence>
<keyword evidence="8 12" id="KW-0472">Membrane</keyword>
<protein>
    <recommendedName>
        <fullName evidence="13">Ig-like domain-containing protein</fullName>
    </recommendedName>
</protein>
<proteinExistence type="inferred from homology"/>
<dbReference type="AlphaFoldDB" id="A0A4W4E5R1"/>
<evidence type="ECO:0000313" key="14">
    <source>
        <dbReference type="Ensembl" id="ENSEEEP00000007006.2"/>
    </source>
</evidence>
<feature type="transmembrane region" description="Helical" evidence="12">
    <location>
        <begin position="389"/>
        <end position="412"/>
    </location>
</feature>
<dbReference type="Pfam" id="PF08205">
    <property type="entry name" value="C2-set_2"/>
    <property type="match status" value="1"/>
</dbReference>
<feature type="domain" description="Ig-like" evidence="13">
    <location>
        <begin position="253"/>
        <end position="345"/>
    </location>
</feature>
<dbReference type="InterPro" id="IPR036179">
    <property type="entry name" value="Ig-like_dom_sf"/>
</dbReference>
<reference evidence="15" key="2">
    <citation type="journal article" date="2017" name="Sci. Adv.">
        <title>A tail of two voltages: Proteomic comparison of the three electric organs of the electric eel.</title>
        <authorList>
            <person name="Traeger L.L."/>
            <person name="Sabat G."/>
            <person name="Barrett-Wilt G.A."/>
            <person name="Wells G.B."/>
            <person name="Sussman M.R."/>
        </authorList>
    </citation>
    <scope>NUCLEOTIDE SEQUENCE [LARGE SCALE GENOMIC DNA]</scope>
</reference>
<dbReference type="Gene3D" id="2.60.40.10">
    <property type="entry name" value="Immunoglobulins"/>
    <property type="match status" value="3"/>
</dbReference>
<evidence type="ECO:0000256" key="9">
    <source>
        <dbReference type="ARBA" id="ARBA00023157"/>
    </source>
</evidence>
<gene>
    <name evidence="14" type="primary">nectin3a</name>
</gene>
<keyword evidence="6" id="KW-0130">Cell adhesion</keyword>
<dbReference type="SUPFAM" id="SSF48726">
    <property type="entry name" value="Immunoglobulin"/>
    <property type="match status" value="3"/>
</dbReference>
<dbReference type="PROSITE" id="PS50835">
    <property type="entry name" value="IG_LIKE"/>
    <property type="match status" value="2"/>
</dbReference>
<evidence type="ECO:0000256" key="11">
    <source>
        <dbReference type="SAM" id="MobiDB-lite"/>
    </source>
</evidence>
<evidence type="ECO:0000259" key="13">
    <source>
        <dbReference type="PROSITE" id="PS50835"/>
    </source>
</evidence>
<evidence type="ECO:0000256" key="3">
    <source>
        <dbReference type="ARBA" id="ARBA00022692"/>
    </source>
</evidence>
<dbReference type="SMART" id="SM00408">
    <property type="entry name" value="IGc2"/>
    <property type="match status" value="1"/>
</dbReference>
<evidence type="ECO:0000256" key="6">
    <source>
        <dbReference type="ARBA" id="ARBA00022889"/>
    </source>
</evidence>
<dbReference type="OMA" id="QDEVWYV"/>
<evidence type="ECO:0000256" key="10">
    <source>
        <dbReference type="ARBA" id="ARBA00023180"/>
    </source>
</evidence>
<dbReference type="GO" id="GO:0043296">
    <property type="term" value="C:apical junction complex"/>
    <property type="evidence" value="ECO:0007669"/>
    <property type="project" value="TreeGrafter"/>
</dbReference>
<keyword evidence="9" id="KW-1015">Disulfide bond</keyword>
<dbReference type="GO" id="GO:0007157">
    <property type="term" value="P:heterophilic cell-cell adhesion via plasma membrane cell adhesion molecules"/>
    <property type="evidence" value="ECO:0007669"/>
    <property type="project" value="TreeGrafter"/>
</dbReference>
<dbReference type="Proteomes" id="UP000314983">
    <property type="component" value="Chromosome 15"/>
</dbReference>
<dbReference type="InterPro" id="IPR003598">
    <property type="entry name" value="Ig_sub2"/>
</dbReference>
<dbReference type="Pfam" id="PF13927">
    <property type="entry name" value="Ig_3"/>
    <property type="match status" value="1"/>
</dbReference>
<dbReference type="STRING" id="8005.ENSEEEP00000007006"/>
<keyword evidence="4" id="KW-0732">Signal</keyword>
<keyword evidence="15" id="KW-1185">Reference proteome</keyword>
<name>A0A4W4E5R1_ELEEL</name>
<dbReference type="InterPro" id="IPR051427">
    <property type="entry name" value="Nectin/Nectin-like"/>
</dbReference>
<keyword evidence="7 12" id="KW-1133">Transmembrane helix</keyword>
<feature type="region of interest" description="Disordered" evidence="11">
    <location>
        <begin position="475"/>
        <end position="516"/>
    </location>
</feature>
<dbReference type="InterPro" id="IPR013106">
    <property type="entry name" value="Ig_V-set"/>
</dbReference>
<evidence type="ECO:0000256" key="7">
    <source>
        <dbReference type="ARBA" id="ARBA00022989"/>
    </source>
</evidence>
<accession>A0A4W4E5R1</accession>
<dbReference type="InterPro" id="IPR013162">
    <property type="entry name" value="CD80_C2-set"/>
</dbReference>
<comment type="subcellular location">
    <subcellularLocation>
        <location evidence="1">Membrane</location>
        <topology evidence="1">Single-pass membrane protein</topology>
    </subcellularLocation>
</comment>
<dbReference type="PANTHER" id="PTHR23277:SF12">
    <property type="entry name" value="NECTIN-3"/>
    <property type="match status" value="1"/>
</dbReference>
<feature type="domain" description="Ig-like" evidence="13">
    <location>
        <begin position="47"/>
        <end position="157"/>
    </location>
</feature>
<dbReference type="Ensembl" id="ENSEEET00000007105.2">
    <property type="protein sequence ID" value="ENSEEEP00000007006.2"/>
    <property type="gene ID" value="ENSEEEG00000003693.2"/>
</dbReference>
<dbReference type="InterPro" id="IPR003599">
    <property type="entry name" value="Ig_sub"/>
</dbReference>
<evidence type="ECO:0000256" key="12">
    <source>
        <dbReference type="SAM" id="Phobius"/>
    </source>
</evidence>
<keyword evidence="3 12" id="KW-0812">Transmembrane</keyword>
<dbReference type="Pfam" id="PF07686">
    <property type="entry name" value="V-set"/>
    <property type="match status" value="1"/>
</dbReference>
<evidence type="ECO:0000256" key="1">
    <source>
        <dbReference type="ARBA" id="ARBA00004167"/>
    </source>
</evidence>
<keyword evidence="10" id="KW-0325">Glycoprotein</keyword>
<dbReference type="GeneTree" id="ENSGT00940000156028"/>
<reference evidence="15" key="1">
    <citation type="journal article" date="2014" name="Science">
        <title>Nonhuman genetics. Genomic basis for the convergent evolution of electric organs.</title>
        <authorList>
            <person name="Gallant J.R."/>
            <person name="Traeger L.L."/>
            <person name="Volkening J.D."/>
            <person name="Moffett H."/>
            <person name="Chen P.H."/>
            <person name="Novina C.D."/>
            <person name="Phillips G.N.Jr."/>
            <person name="Anand R."/>
            <person name="Wells G.B."/>
            <person name="Pinch M."/>
            <person name="Guth R."/>
            <person name="Unguez G.A."/>
            <person name="Albert J.S."/>
            <person name="Zakon H.H."/>
            <person name="Samanta M.P."/>
            <person name="Sussman M.R."/>
        </authorList>
    </citation>
    <scope>NUCLEOTIDE SEQUENCE [LARGE SCALE GENOMIC DNA]</scope>
</reference>
<dbReference type="SMART" id="SM00409">
    <property type="entry name" value="IG"/>
    <property type="match status" value="2"/>
</dbReference>
<evidence type="ECO:0000256" key="2">
    <source>
        <dbReference type="ARBA" id="ARBA00007810"/>
    </source>
</evidence>
<dbReference type="InterPro" id="IPR013783">
    <property type="entry name" value="Ig-like_fold"/>
</dbReference>
<dbReference type="PANTHER" id="PTHR23277">
    <property type="entry name" value="NECTIN-RELATED"/>
    <property type="match status" value="1"/>
</dbReference>